<accession>A0AAN7T381</accession>
<evidence type="ECO:0000313" key="2">
    <source>
        <dbReference type="Proteomes" id="UP001309876"/>
    </source>
</evidence>
<gene>
    <name evidence="1" type="ORF">LTR05_002321</name>
</gene>
<dbReference type="EMBL" id="JAVRRJ010000002">
    <property type="protein sequence ID" value="KAK5088104.1"/>
    <property type="molecule type" value="Genomic_DNA"/>
</dbReference>
<dbReference type="AlphaFoldDB" id="A0AAN7T381"/>
<name>A0AAN7T381_9EURO</name>
<organism evidence="1 2">
    <name type="scientific">Lithohypha guttulata</name>
    <dbReference type="NCBI Taxonomy" id="1690604"/>
    <lineage>
        <taxon>Eukaryota</taxon>
        <taxon>Fungi</taxon>
        <taxon>Dikarya</taxon>
        <taxon>Ascomycota</taxon>
        <taxon>Pezizomycotina</taxon>
        <taxon>Eurotiomycetes</taxon>
        <taxon>Chaetothyriomycetidae</taxon>
        <taxon>Chaetothyriales</taxon>
        <taxon>Trichomeriaceae</taxon>
        <taxon>Lithohypha</taxon>
    </lineage>
</organism>
<protein>
    <submittedName>
        <fullName evidence="1">Uncharacterized protein</fullName>
    </submittedName>
</protein>
<keyword evidence="2" id="KW-1185">Reference proteome</keyword>
<proteinExistence type="predicted"/>
<sequence length="118" mass="13381">MSSFFDNDDATSIASTAVKIKDPVKKAWCQTQWTNLSHQARRLGLAEQGDVTSYFDPKTMLLDKTVNKKLWQLLNRLYNLLGPDKAPYAHPVMHEAGRIEWHNYADGCMGVVAEIIED</sequence>
<dbReference type="Proteomes" id="UP001309876">
    <property type="component" value="Unassembled WGS sequence"/>
</dbReference>
<comment type="caution">
    <text evidence="1">The sequence shown here is derived from an EMBL/GenBank/DDBJ whole genome shotgun (WGS) entry which is preliminary data.</text>
</comment>
<evidence type="ECO:0000313" key="1">
    <source>
        <dbReference type="EMBL" id="KAK5088104.1"/>
    </source>
</evidence>
<reference evidence="1 2" key="1">
    <citation type="submission" date="2023-08" db="EMBL/GenBank/DDBJ databases">
        <title>Black Yeasts Isolated from many extreme environments.</title>
        <authorList>
            <person name="Coleine C."/>
            <person name="Stajich J.E."/>
            <person name="Selbmann L."/>
        </authorList>
    </citation>
    <scope>NUCLEOTIDE SEQUENCE [LARGE SCALE GENOMIC DNA]</scope>
    <source>
        <strain evidence="1 2">CCFEE 5910</strain>
    </source>
</reference>